<sequence>MARALVKVNIMKDQILAKVLKVSLAVGSVCVLAPFVSAQGIGSTEMDNMLVSTPQRVERGAELFQQNCSVCHGKTGEGMANIQLAGADGRTFNTADFTKGEYNIAKGPIQAYNVITFGLEDALVGADVAAAEERLGGKVPTHPTFNFLQYQSRWDMVHYIRSLSPTAGRIDPEEIIAKAKDRAINGVCDEDIKSSLNEKVTPQGDEQLATGKEIFNANCASCHGQNGKSDNPVGSSLMPPARNFTTEDPKEWTNQPVNALSVFDAITNGVPGTSMASYANLGEDERWALTQYVLNWVPDSVKVDATEAQIVAACRSLSAPEAPEPISIDVAMRALIKDQAEQRAVRHAQYGAVELQAGADAKSGALTFMQSCASCHGNSGSGAATGPLGAQPPYFYLTTDRLSPAAAGGTTADFARRSYAGAHATLAGMSSAATLSKAEWSNLQAYVASFDGDVEIKVAAPKVDPEAVTTQGEVAPEGEAAPEAETE</sequence>
<name>A0A2Z4FMI9_9DELT</name>
<keyword evidence="1 4" id="KW-0349">Heme</keyword>
<evidence type="ECO:0000259" key="6">
    <source>
        <dbReference type="PROSITE" id="PS51007"/>
    </source>
</evidence>
<evidence type="ECO:0000313" key="7">
    <source>
        <dbReference type="EMBL" id="AWV90142.1"/>
    </source>
</evidence>
<dbReference type="Gene3D" id="1.10.760.10">
    <property type="entry name" value="Cytochrome c-like domain"/>
    <property type="match status" value="3"/>
</dbReference>
<feature type="domain" description="Cytochrome c" evidence="6">
    <location>
        <begin position="206"/>
        <end position="297"/>
    </location>
</feature>
<evidence type="ECO:0000256" key="2">
    <source>
        <dbReference type="ARBA" id="ARBA00022723"/>
    </source>
</evidence>
<keyword evidence="3 4" id="KW-0408">Iron</keyword>
<evidence type="ECO:0000256" key="3">
    <source>
        <dbReference type="ARBA" id="ARBA00023004"/>
    </source>
</evidence>
<dbReference type="Proteomes" id="UP000249799">
    <property type="component" value="Chromosome"/>
</dbReference>
<keyword evidence="8" id="KW-1185">Reference proteome</keyword>
<feature type="domain" description="Cytochrome c" evidence="6">
    <location>
        <begin position="359"/>
        <end position="451"/>
    </location>
</feature>
<dbReference type="EMBL" id="CP030032">
    <property type="protein sequence ID" value="AWV90142.1"/>
    <property type="molecule type" value="Genomic_DNA"/>
</dbReference>
<feature type="region of interest" description="Disordered" evidence="5">
    <location>
        <begin position="463"/>
        <end position="487"/>
    </location>
</feature>
<dbReference type="PANTHER" id="PTHR35008">
    <property type="entry name" value="BLL4482 PROTEIN-RELATED"/>
    <property type="match status" value="1"/>
</dbReference>
<dbReference type="PROSITE" id="PS51007">
    <property type="entry name" value="CYTC"/>
    <property type="match status" value="3"/>
</dbReference>
<dbReference type="InterPro" id="IPR051459">
    <property type="entry name" value="Cytochrome_c-type_DH"/>
</dbReference>
<reference evidence="7 8" key="1">
    <citation type="submission" date="2018-06" db="EMBL/GenBank/DDBJ databases">
        <title>Lujinxingia sediminis gen. nov. sp. nov., a new facultative anaerobic member of the class Deltaproteobacteria, and proposal of Lujinxingaceae fam. nov.</title>
        <authorList>
            <person name="Guo L.-Y."/>
            <person name="Li C.-M."/>
            <person name="Wang S."/>
            <person name="Du Z.-J."/>
        </authorList>
    </citation>
    <scope>NUCLEOTIDE SEQUENCE [LARGE SCALE GENOMIC DNA]</scope>
    <source>
        <strain evidence="7 8">FA350</strain>
    </source>
</reference>
<evidence type="ECO:0000256" key="1">
    <source>
        <dbReference type="ARBA" id="ARBA00022617"/>
    </source>
</evidence>
<keyword evidence="2 4" id="KW-0479">Metal-binding</keyword>
<evidence type="ECO:0000256" key="5">
    <source>
        <dbReference type="SAM" id="MobiDB-lite"/>
    </source>
</evidence>
<evidence type="ECO:0000256" key="4">
    <source>
        <dbReference type="PROSITE-ProRule" id="PRU00433"/>
    </source>
</evidence>
<dbReference type="OrthoDB" id="9808312at2"/>
<organism evidence="7 8">
    <name type="scientific">Bradymonas sediminis</name>
    <dbReference type="NCBI Taxonomy" id="1548548"/>
    <lineage>
        <taxon>Bacteria</taxon>
        <taxon>Deltaproteobacteria</taxon>
        <taxon>Bradymonadales</taxon>
        <taxon>Bradymonadaceae</taxon>
        <taxon>Bradymonas</taxon>
    </lineage>
</organism>
<proteinExistence type="predicted"/>
<dbReference type="InterPro" id="IPR009056">
    <property type="entry name" value="Cyt_c-like_dom"/>
</dbReference>
<evidence type="ECO:0000313" key="8">
    <source>
        <dbReference type="Proteomes" id="UP000249799"/>
    </source>
</evidence>
<dbReference type="GO" id="GO:0020037">
    <property type="term" value="F:heme binding"/>
    <property type="evidence" value="ECO:0007669"/>
    <property type="project" value="InterPro"/>
</dbReference>
<feature type="domain" description="Cytochrome c" evidence="6">
    <location>
        <begin position="55"/>
        <end position="164"/>
    </location>
</feature>
<dbReference type="AlphaFoldDB" id="A0A2Z4FMI9"/>
<dbReference type="InterPro" id="IPR036909">
    <property type="entry name" value="Cyt_c-like_dom_sf"/>
</dbReference>
<protein>
    <recommendedName>
        <fullName evidence="6">Cytochrome c domain-containing protein</fullName>
    </recommendedName>
</protein>
<dbReference type="SUPFAM" id="SSF46626">
    <property type="entry name" value="Cytochrome c"/>
    <property type="match status" value="3"/>
</dbReference>
<gene>
    <name evidence="7" type="ORF">DN745_12685</name>
</gene>
<accession>A0A2Z4FMI9</accession>
<dbReference type="KEGG" id="bsed:DN745_12685"/>
<dbReference type="PANTHER" id="PTHR35008:SF8">
    <property type="entry name" value="ALCOHOL DEHYDROGENASE CYTOCHROME C SUBUNIT"/>
    <property type="match status" value="1"/>
</dbReference>
<dbReference type="GO" id="GO:0046872">
    <property type="term" value="F:metal ion binding"/>
    <property type="evidence" value="ECO:0007669"/>
    <property type="project" value="UniProtKB-KW"/>
</dbReference>
<dbReference type="GO" id="GO:0009055">
    <property type="term" value="F:electron transfer activity"/>
    <property type="evidence" value="ECO:0007669"/>
    <property type="project" value="InterPro"/>
</dbReference>
<dbReference type="Pfam" id="PF00034">
    <property type="entry name" value="Cytochrom_C"/>
    <property type="match status" value="3"/>
</dbReference>